<comment type="caution">
    <text evidence="2">The sequence shown here is derived from an EMBL/GenBank/DDBJ whole genome shotgun (WGS) entry which is preliminary data.</text>
</comment>
<name>A0A409XE28_PSICY</name>
<evidence type="ECO:0000313" key="3">
    <source>
        <dbReference type="Proteomes" id="UP000283269"/>
    </source>
</evidence>
<evidence type="ECO:0000313" key="2">
    <source>
        <dbReference type="EMBL" id="PPQ88995.1"/>
    </source>
</evidence>
<gene>
    <name evidence="2" type="ORF">CVT25_005096</name>
</gene>
<dbReference type="OrthoDB" id="2943086at2759"/>
<keyword evidence="3" id="KW-1185">Reference proteome</keyword>
<dbReference type="EMBL" id="NHYD01001970">
    <property type="protein sequence ID" value="PPQ88995.1"/>
    <property type="molecule type" value="Genomic_DNA"/>
</dbReference>
<sequence>MNLYPGRYVREEDLDWEIVPLDWWNTSFMAVSWSYNPDLQGSKSHRSRFRGPLFLSEGSRQSHSPLPTIRSPRALSKARRISEEDDELNLELVGVKFALEAVMAYEKDVGFDHSDFPDLGLNKSPLEAADDLSSGIDQKDLQAGKDQWNEMLEELMNGPAFESTADSDESLESSFISSISSYGNFIQPTSISSYIDTGSSKGSIESIPMPSTPKPKSFFNDVEIKSSSPNGSLDGSRSNALNLSPSRSLSATASSFIPTFCSHLSEEPSHFSLLQDNTHNPSGLFSPSASFANFTFPTLNPASPSAIKVKKDDQSFFTDVQVEGSLAGRSSSDLLPPFLQDASQRNRSRKSRTREIVDQLRSQTAPDFTKSSPNLDTDTISPKYASLSPSPTGEETNLVKPRLSVSEDGGGPSRLSTPWDDDDGWIDITQPAAVPAAEQKSKRTRELFLALTRRRTDSSSSGDLKETSLAIDPVLSRSCDISTSSSPSPSPSPHNPSASNLTSGSDGWIEGKPTAPPEPQKKPKAAASSHSKDPHSHSRKRSSHHNSRASISSTGSSHVQPPFSAAYPQLSPTLIPHPHSQHMVSPQTAAFPYFFPAYQAASMPSPYAAAFMQVPTYPMGMSMHGHGTHLVPTAGTVVHPMSGIQYMIPARGPSTKPTMPMTPMMTTSSNVATSHRAKHAPLW</sequence>
<feature type="region of interest" description="Disordered" evidence="1">
    <location>
        <begin position="478"/>
        <end position="581"/>
    </location>
</feature>
<feature type="compositionally biased region" description="Polar residues" evidence="1">
    <location>
        <begin position="225"/>
        <end position="241"/>
    </location>
</feature>
<feature type="region of interest" description="Disordered" evidence="1">
    <location>
        <begin position="328"/>
        <end position="426"/>
    </location>
</feature>
<accession>A0A409XE28</accession>
<dbReference type="InParanoid" id="A0A409XE28"/>
<protein>
    <submittedName>
        <fullName evidence="2">Uncharacterized protein</fullName>
    </submittedName>
</protein>
<organism evidence="2 3">
    <name type="scientific">Psilocybe cyanescens</name>
    <dbReference type="NCBI Taxonomy" id="93625"/>
    <lineage>
        <taxon>Eukaryota</taxon>
        <taxon>Fungi</taxon>
        <taxon>Dikarya</taxon>
        <taxon>Basidiomycota</taxon>
        <taxon>Agaricomycotina</taxon>
        <taxon>Agaricomycetes</taxon>
        <taxon>Agaricomycetidae</taxon>
        <taxon>Agaricales</taxon>
        <taxon>Agaricineae</taxon>
        <taxon>Strophariaceae</taxon>
        <taxon>Psilocybe</taxon>
    </lineage>
</organism>
<dbReference type="AlphaFoldDB" id="A0A409XE28"/>
<evidence type="ECO:0000256" key="1">
    <source>
        <dbReference type="SAM" id="MobiDB-lite"/>
    </source>
</evidence>
<feature type="compositionally biased region" description="Basic residues" evidence="1">
    <location>
        <begin position="537"/>
        <end position="547"/>
    </location>
</feature>
<proteinExistence type="predicted"/>
<feature type="compositionally biased region" description="Low complexity" evidence="1">
    <location>
        <begin position="478"/>
        <end position="487"/>
    </location>
</feature>
<feature type="region of interest" description="Disordered" evidence="1">
    <location>
        <begin position="204"/>
        <end position="241"/>
    </location>
</feature>
<feature type="compositionally biased region" description="Polar residues" evidence="1">
    <location>
        <begin position="360"/>
        <end position="380"/>
    </location>
</feature>
<dbReference type="STRING" id="93625.A0A409XE28"/>
<dbReference type="Proteomes" id="UP000283269">
    <property type="component" value="Unassembled WGS sequence"/>
</dbReference>
<reference evidence="2 3" key="1">
    <citation type="journal article" date="2018" name="Evol. Lett.">
        <title>Horizontal gene cluster transfer increased hallucinogenic mushroom diversity.</title>
        <authorList>
            <person name="Reynolds H.T."/>
            <person name="Vijayakumar V."/>
            <person name="Gluck-Thaler E."/>
            <person name="Korotkin H.B."/>
            <person name="Matheny P.B."/>
            <person name="Slot J.C."/>
        </authorList>
    </citation>
    <scope>NUCLEOTIDE SEQUENCE [LARGE SCALE GENOMIC DNA]</scope>
    <source>
        <strain evidence="2 3">2631</strain>
    </source>
</reference>